<evidence type="ECO:0000313" key="2">
    <source>
        <dbReference type="Proteomes" id="UP001652660"/>
    </source>
</evidence>
<dbReference type="GeneID" id="113711387"/>
<dbReference type="CDD" id="cd00303">
    <property type="entry name" value="retropepsin_like"/>
    <property type="match status" value="1"/>
</dbReference>
<dbReference type="RefSeq" id="XP_027090356.2">
    <property type="nucleotide sequence ID" value="XM_027234555.2"/>
</dbReference>
<name>A0A6P6UJ97_COFAR</name>
<organism evidence="2 3">
    <name type="scientific">Coffea arabica</name>
    <name type="common">Arabian coffee</name>
    <dbReference type="NCBI Taxonomy" id="13443"/>
    <lineage>
        <taxon>Eukaryota</taxon>
        <taxon>Viridiplantae</taxon>
        <taxon>Streptophyta</taxon>
        <taxon>Embryophyta</taxon>
        <taxon>Tracheophyta</taxon>
        <taxon>Spermatophyta</taxon>
        <taxon>Magnoliopsida</taxon>
        <taxon>eudicotyledons</taxon>
        <taxon>Gunneridae</taxon>
        <taxon>Pentapetalae</taxon>
        <taxon>asterids</taxon>
        <taxon>lamiids</taxon>
        <taxon>Gentianales</taxon>
        <taxon>Rubiaceae</taxon>
        <taxon>Ixoroideae</taxon>
        <taxon>Gardenieae complex</taxon>
        <taxon>Bertiereae - Coffeeae clade</taxon>
        <taxon>Coffeeae</taxon>
        <taxon>Coffea</taxon>
    </lineage>
</organism>
<dbReference type="Proteomes" id="UP001652660">
    <property type="component" value="Chromosome 10e"/>
</dbReference>
<sequence>MVESLGLPTSKHPHPYRLQWLSENGKVRVYKQVRLPFSIGKYCDEVICNVVPMHATHVILGRPWQFDKHVTFDGRSNKYTLLHNGKRMVLTPLTPSQVYEDQLKLQRECDLDRQKRKLKGAESGNCSTSKLEHSAKEKNVVPSVTNDQTLVKSNTRKQNMIIKAKNVRKIVHSNKPLLLVICKHVLLNVDELNKALPSSVVALLQEFEDVFPDEIPDGLPPIRGIEHQIDLIPGAPLSNKPAYRMGPEETKCNSPTFP</sequence>
<reference evidence="2" key="1">
    <citation type="journal article" date="2025" name="Foods">
        <title>Unveiling the Microbial Signatures of Arabica Coffee Cherries: Insights into Ripeness Specific Diversity, Functional Traits, and Implications for Quality and Safety.</title>
        <authorList>
            <consortium name="RefSeq"/>
            <person name="Tenea G.N."/>
            <person name="Cifuentes V."/>
            <person name="Reyes P."/>
            <person name="Cevallos-Vallejos M."/>
        </authorList>
    </citation>
    <scope>NUCLEOTIDE SEQUENCE [LARGE SCALE GENOMIC DNA]</scope>
</reference>
<feature type="region of interest" description="Disordered" evidence="1">
    <location>
        <begin position="120"/>
        <end position="139"/>
    </location>
</feature>
<dbReference type="PANTHER" id="PTHR35046:SF9">
    <property type="entry name" value="RNA-DIRECTED DNA POLYMERASE"/>
    <property type="match status" value="1"/>
</dbReference>
<accession>A0A6P6UJ97</accession>
<dbReference type="PANTHER" id="PTHR35046">
    <property type="entry name" value="ZINC KNUCKLE (CCHC-TYPE) FAMILY PROTEIN"/>
    <property type="match status" value="1"/>
</dbReference>
<evidence type="ECO:0000256" key="1">
    <source>
        <dbReference type="SAM" id="MobiDB-lite"/>
    </source>
</evidence>
<dbReference type="AlphaFoldDB" id="A0A6P6UJ97"/>
<proteinExistence type="predicted"/>
<dbReference type="OrthoDB" id="1747743at2759"/>
<keyword evidence="2" id="KW-1185">Reference proteome</keyword>
<evidence type="ECO:0000313" key="3">
    <source>
        <dbReference type="RefSeq" id="XP_027090356.2"/>
    </source>
</evidence>
<protein>
    <submittedName>
        <fullName evidence="3">Uncharacterized protein</fullName>
    </submittedName>
</protein>
<feature type="compositionally biased region" description="Basic and acidic residues" evidence="1">
    <location>
        <begin position="130"/>
        <end position="139"/>
    </location>
</feature>
<gene>
    <name evidence="3" type="primary">LOC113711387</name>
</gene>
<reference evidence="3" key="2">
    <citation type="submission" date="2025-08" db="UniProtKB">
        <authorList>
            <consortium name="RefSeq"/>
        </authorList>
    </citation>
    <scope>IDENTIFICATION</scope>
    <source>
        <tissue evidence="3">Leaves</tissue>
    </source>
</reference>